<evidence type="ECO:0000256" key="6">
    <source>
        <dbReference type="ARBA" id="ARBA00051245"/>
    </source>
</evidence>
<dbReference type="InterPro" id="IPR036860">
    <property type="entry name" value="SH2_dom_sf"/>
</dbReference>
<dbReference type="CDD" id="cd00192">
    <property type="entry name" value="PTKc"/>
    <property type="match status" value="1"/>
</dbReference>
<keyword evidence="3 8" id="KW-0418">Kinase</keyword>
<evidence type="ECO:0000259" key="9">
    <source>
        <dbReference type="PROSITE" id="PS50001"/>
    </source>
</evidence>
<keyword evidence="5 8" id="KW-0829">Tyrosine-protein kinase</keyword>
<evidence type="ECO:0000256" key="3">
    <source>
        <dbReference type="ARBA" id="ARBA00022777"/>
    </source>
</evidence>
<evidence type="ECO:0000256" key="1">
    <source>
        <dbReference type="ARBA" id="ARBA00022679"/>
    </source>
</evidence>
<dbReference type="SUPFAM" id="SSF55550">
    <property type="entry name" value="SH2 domain"/>
    <property type="match status" value="1"/>
</dbReference>
<evidence type="ECO:0000259" key="10">
    <source>
        <dbReference type="PROSITE" id="PS50011"/>
    </source>
</evidence>
<dbReference type="GO" id="GO:0004715">
    <property type="term" value="F:non-membrane spanning protein tyrosine kinase activity"/>
    <property type="evidence" value="ECO:0007669"/>
    <property type="project" value="UniProtKB-EC"/>
</dbReference>
<feature type="domain" description="Protein kinase" evidence="10">
    <location>
        <begin position="5"/>
        <end position="302"/>
    </location>
</feature>
<dbReference type="SUPFAM" id="SSF56112">
    <property type="entry name" value="Protein kinase-like (PK-like)"/>
    <property type="match status" value="1"/>
</dbReference>
<dbReference type="GO" id="GO:0005524">
    <property type="term" value="F:ATP binding"/>
    <property type="evidence" value="ECO:0007669"/>
    <property type="project" value="UniProtKB-KW"/>
</dbReference>
<dbReference type="InterPro" id="IPR008266">
    <property type="entry name" value="Tyr_kinase_AS"/>
</dbReference>
<dbReference type="EC" id="2.7.10.2" evidence="8"/>
<evidence type="ECO:0000256" key="7">
    <source>
        <dbReference type="PROSITE-ProRule" id="PRU00191"/>
    </source>
</evidence>
<dbReference type="InterPro" id="IPR011009">
    <property type="entry name" value="Kinase-like_dom_sf"/>
</dbReference>
<dbReference type="PROSITE" id="PS50011">
    <property type="entry name" value="PROTEIN_KINASE_DOM"/>
    <property type="match status" value="1"/>
</dbReference>
<name>A0AAN8FUE2_TRICO</name>
<reference evidence="11 12" key="1">
    <citation type="submission" date="2019-10" db="EMBL/GenBank/DDBJ databases">
        <title>Assembly and Annotation for the nematode Trichostrongylus colubriformis.</title>
        <authorList>
            <person name="Martin J."/>
        </authorList>
    </citation>
    <scope>NUCLEOTIDE SEQUENCE [LARGE SCALE GENOMIC DNA]</scope>
    <source>
        <strain evidence="11">G859</strain>
        <tissue evidence="11">Whole worm</tissue>
    </source>
</reference>
<dbReference type="EMBL" id="WIXE01006543">
    <property type="protein sequence ID" value="KAK5981207.1"/>
    <property type="molecule type" value="Genomic_DNA"/>
</dbReference>
<dbReference type="Pfam" id="PF07714">
    <property type="entry name" value="PK_Tyr_Ser-Thr"/>
    <property type="match status" value="1"/>
</dbReference>
<evidence type="ECO:0000313" key="11">
    <source>
        <dbReference type="EMBL" id="KAK5981207.1"/>
    </source>
</evidence>
<organism evidence="11 12">
    <name type="scientific">Trichostrongylus colubriformis</name>
    <name type="common">Black scour worm</name>
    <dbReference type="NCBI Taxonomy" id="6319"/>
    <lineage>
        <taxon>Eukaryota</taxon>
        <taxon>Metazoa</taxon>
        <taxon>Ecdysozoa</taxon>
        <taxon>Nematoda</taxon>
        <taxon>Chromadorea</taxon>
        <taxon>Rhabditida</taxon>
        <taxon>Rhabditina</taxon>
        <taxon>Rhabditomorpha</taxon>
        <taxon>Strongyloidea</taxon>
        <taxon>Trichostrongylidae</taxon>
        <taxon>Trichostrongylus</taxon>
    </lineage>
</organism>
<dbReference type="Pfam" id="PF00017">
    <property type="entry name" value="SH2"/>
    <property type="match status" value="1"/>
</dbReference>
<gene>
    <name evidence="11" type="ORF">GCK32_006732</name>
</gene>
<dbReference type="PANTHER" id="PTHR24418">
    <property type="entry name" value="TYROSINE-PROTEIN KINASE"/>
    <property type="match status" value="1"/>
</dbReference>
<dbReference type="Gene3D" id="3.30.505.10">
    <property type="entry name" value="SH2 domain"/>
    <property type="match status" value="1"/>
</dbReference>
<dbReference type="InterPro" id="IPR000719">
    <property type="entry name" value="Prot_kinase_dom"/>
</dbReference>
<comment type="catalytic activity">
    <reaction evidence="6 8">
        <text>L-tyrosyl-[protein] + ATP = O-phospho-L-tyrosyl-[protein] + ADP + H(+)</text>
        <dbReference type="Rhea" id="RHEA:10596"/>
        <dbReference type="Rhea" id="RHEA-COMP:10136"/>
        <dbReference type="Rhea" id="RHEA-COMP:20101"/>
        <dbReference type="ChEBI" id="CHEBI:15378"/>
        <dbReference type="ChEBI" id="CHEBI:30616"/>
        <dbReference type="ChEBI" id="CHEBI:46858"/>
        <dbReference type="ChEBI" id="CHEBI:61978"/>
        <dbReference type="ChEBI" id="CHEBI:456216"/>
        <dbReference type="EC" id="2.7.10.2"/>
    </reaction>
</comment>
<evidence type="ECO:0000256" key="5">
    <source>
        <dbReference type="ARBA" id="ARBA00023137"/>
    </source>
</evidence>
<dbReference type="Proteomes" id="UP001331761">
    <property type="component" value="Unassembled WGS sequence"/>
</dbReference>
<dbReference type="InterPro" id="IPR000980">
    <property type="entry name" value="SH2"/>
</dbReference>
<evidence type="ECO:0000256" key="2">
    <source>
        <dbReference type="ARBA" id="ARBA00022741"/>
    </source>
</evidence>
<dbReference type="InterPro" id="IPR001245">
    <property type="entry name" value="Ser-Thr/Tyr_kinase_cat_dom"/>
</dbReference>
<proteinExistence type="inferred from homology"/>
<dbReference type="SMART" id="SM00219">
    <property type="entry name" value="TyrKc"/>
    <property type="match status" value="1"/>
</dbReference>
<dbReference type="PROSITE" id="PS00109">
    <property type="entry name" value="PROTEIN_KINASE_TYR"/>
    <property type="match status" value="1"/>
</dbReference>
<keyword evidence="2 8" id="KW-0547">Nucleotide-binding</keyword>
<dbReference type="InterPro" id="IPR020635">
    <property type="entry name" value="Tyr_kinase_cat_dom"/>
</dbReference>
<keyword evidence="4 8" id="KW-0067">ATP-binding</keyword>
<dbReference type="PROSITE" id="PS50001">
    <property type="entry name" value="SH2"/>
    <property type="match status" value="1"/>
</dbReference>
<dbReference type="PRINTS" id="PR00109">
    <property type="entry name" value="TYRKINASE"/>
</dbReference>
<protein>
    <recommendedName>
        <fullName evidence="8">Tyrosine-protein kinase</fullName>
        <ecNumber evidence="8">2.7.10.2</ecNumber>
    </recommendedName>
</protein>
<dbReference type="SMART" id="SM00252">
    <property type="entry name" value="SH2"/>
    <property type="match status" value="1"/>
</dbReference>
<comment type="similarity">
    <text evidence="8">Belongs to the protein kinase superfamily. Tyr protein kinase family.</text>
</comment>
<evidence type="ECO:0000256" key="4">
    <source>
        <dbReference type="ARBA" id="ARBA00022840"/>
    </source>
</evidence>
<keyword evidence="7" id="KW-0727">SH2 domain</keyword>
<sequence>MSSLIDSLTDLMKSALGIRLLTKDGQFLVRITEPSPQTGRRVVVSSRWNGRNYHFIVGERAGKYYIERNSFPDICTLIEHYVREHKPLTAQSGALLLSPVKKQKWELRHDWEPVMLVMELVDGGSLDSVLRKRKDDIPLGDLVQYAFGAAKGLEYLHENDCIHRDVAARNCLVSGTDVKISDFGLSRELSNREKKYKLKDMNQRLPIRWLAPEVLATATYSTKSDVFSYGVLLWEIYSEAAVPYHNMKLAQVQAQVLAGYRLSAPNKMPKFIRLIMEDHCFATLPDERWTMTQIRQHIEDLLEWRKTPTQQETSASK</sequence>
<keyword evidence="12" id="KW-1185">Reference proteome</keyword>
<evidence type="ECO:0000313" key="12">
    <source>
        <dbReference type="Proteomes" id="UP001331761"/>
    </source>
</evidence>
<comment type="caution">
    <text evidence="11">The sequence shown here is derived from an EMBL/GenBank/DDBJ whole genome shotgun (WGS) entry which is preliminary data.</text>
</comment>
<dbReference type="Gene3D" id="1.10.510.10">
    <property type="entry name" value="Transferase(Phosphotransferase) domain 1"/>
    <property type="match status" value="1"/>
</dbReference>
<accession>A0AAN8FUE2</accession>
<dbReference type="InterPro" id="IPR050198">
    <property type="entry name" value="Non-receptor_tyrosine_kinases"/>
</dbReference>
<dbReference type="AlphaFoldDB" id="A0AAN8FUE2"/>
<evidence type="ECO:0000256" key="8">
    <source>
        <dbReference type="RuleBase" id="RU362096"/>
    </source>
</evidence>
<feature type="domain" description="SH2" evidence="9">
    <location>
        <begin position="19"/>
        <end position="100"/>
    </location>
</feature>
<dbReference type="InterPro" id="IPR035849">
    <property type="entry name" value="Fes/Fps/Fer_SH2"/>
</dbReference>
<keyword evidence="1 8" id="KW-0808">Transferase</keyword>
<dbReference type="CDD" id="cd10361">
    <property type="entry name" value="SH2_Fps_family"/>
    <property type="match status" value="1"/>
</dbReference>